<dbReference type="Proteomes" id="UP001527925">
    <property type="component" value="Unassembled WGS sequence"/>
</dbReference>
<reference evidence="3 4" key="1">
    <citation type="submission" date="2023-09" db="EMBL/GenBank/DDBJ databases">
        <title>Pangenome analysis of Batrachochytrium dendrobatidis and related Chytrids.</title>
        <authorList>
            <person name="Yacoub M.N."/>
            <person name="Stajich J.E."/>
            <person name="James T.Y."/>
        </authorList>
    </citation>
    <scope>NUCLEOTIDE SEQUENCE [LARGE SCALE GENOMIC DNA]</scope>
    <source>
        <strain evidence="3 4">JEL0888</strain>
    </source>
</reference>
<keyword evidence="1" id="KW-0472">Membrane</keyword>
<feature type="chain" id="PRO_5047012047" evidence="2">
    <location>
        <begin position="17"/>
        <end position="356"/>
    </location>
</feature>
<protein>
    <submittedName>
        <fullName evidence="3">Uncharacterized protein</fullName>
    </submittedName>
</protein>
<sequence length="356" mass="38819">MFPLVAFLAVASAAQACSVSMLPTKTYTYSDYIDGMWNVAWTKLGSQVSMADTGNIVVADSINTNYIVYRISAHFDNDQIKSVMLRSSYNIWRQSSSWECTWTASNHDSVQLQPRDCLQYKLKSPNRMHIGYNDDRNYMFITADAVHVGGCPISLDSPVRDWAFAASAFDEAHEHYRQLYLDLVASKSNGSQVVTGSFPPATTQPAASHALARRDSTVSPDINPCAPLVANLSAPALTALSPTEYKLVTTNDTALSLNITLVRFNNDTDLKCFASQIASSYLGECPEFKFIDKKRIIHGWGNTSCCGSKSNSNYGECEFRATMVFGDLPASSASPLYVTGIALVSLLAAAASMLLA</sequence>
<evidence type="ECO:0000256" key="1">
    <source>
        <dbReference type="SAM" id="Phobius"/>
    </source>
</evidence>
<accession>A0ABR4N4Z4</accession>
<evidence type="ECO:0000313" key="3">
    <source>
        <dbReference type="EMBL" id="KAL2914563.1"/>
    </source>
</evidence>
<feature type="transmembrane region" description="Helical" evidence="1">
    <location>
        <begin position="336"/>
        <end position="355"/>
    </location>
</feature>
<keyword evidence="4" id="KW-1185">Reference proteome</keyword>
<gene>
    <name evidence="3" type="ORF">HK105_205914</name>
</gene>
<evidence type="ECO:0000256" key="2">
    <source>
        <dbReference type="SAM" id="SignalP"/>
    </source>
</evidence>
<keyword evidence="1" id="KW-0812">Transmembrane</keyword>
<comment type="caution">
    <text evidence="3">The sequence shown here is derived from an EMBL/GenBank/DDBJ whole genome shotgun (WGS) entry which is preliminary data.</text>
</comment>
<keyword evidence="2" id="KW-0732">Signal</keyword>
<organism evidence="3 4">
    <name type="scientific">Polyrhizophydium stewartii</name>
    <dbReference type="NCBI Taxonomy" id="2732419"/>
    <lineage>
        <taxon>Eukaryota</taxon>
        <taxon>Fungi</taxon>
        <taxon>Fungi incertae sedis</taxon>
        <taxon>Chytridiomycota</taxon>
        <taxon>Chytridiomycota incertae sedis</taxon>
        <taxon>Chytridiomycetes</taxon>
        <taxon>Rhizophydiales</taxon>
        <taxon>Rhizophydiales incertae sedis</taxon>
        <taxon>Polyrhizophydium</taxon>
    </lineage>
</organism>
<proteinExistence type="predicted"/>
<feature type="signal peptide" evidence="2">
    <location>
        <begin position="1"/>
        <end position="16"/>
    </location>
</feature>
<evidence type="ECO:0000313" key="4">
    <source>
        <dbReference type="Proteomes" id="UP001527925"/>
    </source>
</evidence>
<keyword evidence="1" id="KW-1133">Transmembrane helix</keyword>
<name>A0ABR4N4Z4_9FUNG</name>
<dbReference type="EMBL" id="JADGIZ020000032">
    <property type="protein sequence ID" value="KAL2914563.1"/>
    <property type="molecule type" value="Genomic_DNA"/>
</dbReference>